<gene>
    <name evidence="2" type="ORF">EJ04DRAFT_508713</name>
</gene>
<reference evidence="2" key="1">
    <citation type="journal article" date="2020" name="Stud. Mycol.">
        <title>101 Dothideomycetes genomes: a test case for predicting lifestyles and emergence of pathogens.</title>
        <authorList>
            <person name="Haridas S."/>
            <person name="Albert R."/>
            <person name="Binder M."/>
            <person name="Bloem J."/>
            <person name="Labutti K."/>
            <person name="Salamov A."/>
            <person name="Andreopoulos B."/>
            <person name="Baker S."/>
            <person name="Barry K."/>
            <person name="Bills G."/>
            <person name="Bluhm B."/>
            <person name="Cannon C."/>
            <person name="Castanera R."/>
            <person name="Culley D."/>
            <person name="Daum C."/>
            <person name="Ezra D."/>
            <person name="Gonzalez J."/>
            <person name="Henrissat B."/>
            <person name="Kuo A."/>
            <person name="Liang C."/>
            <person name="Lipzen A."/>
            <person name="Lutzoni F."/>
            <person name="Magnuson J."/>
            <person name="Mondo S."/>
            <person name="Nolan M."/>
            <person name="Ohm R."/>
            <person name="Pangilinan J."/>
            <person name="Park H.-J."/>
            <person name="Ramirez L."/>
            <person name="Alfaro M."/>
            <person name="Sun H."/>
            <person name="Tritt A."/>
            <person name="Yoshinaga Y."/>
            <person name="Zwiers L.-H."/>
            <person name="Turgeon B."/>
            <person name="Goodwin S."/>
            <person name="Spatafora J."/>
            <person name="Crous P."/>
            <person name="Grigoriev I."/>
        </authorList>
    </citation>
    <scope>NUCLEOTIDE SEQUENCE</scope>
    <source>
        <strain evidence="2">CBS 125425</strain>
    </source>
</reference>
<keyword evidence="1" id="KW-0732">Signal</keyword>
<evidence type="ECO:0000256" key="1">
    <source>
        <dbReference type="SAM" id="SignalP"/>
    </source>
</evidence>
<feature type="signal peptide" evidence="1">
    <location>
        <begin position="1"/>
        <end position="18"/>
    </location>
</feature>
<evidence type="ECO:0000313" key="2">
    <source>
        <dbReference type="EMBL" id="KAF2739423.1"/>
    </source>
</evidence>
<proteinExistence type="predicted"/>
<evidence type="ECO:0008006" key="4">
    <source>
        <dbReference type="Google" id="ProtNLM"/>
    </source>
</evidence>
<organism evidence="2 3">
    <name type="scientific">Polyplosphaeria fusca</name>
    <dbReference type="NCBI Taxonomy" id="682080"/>
    <lineage>
        <taxon>Eukaryota</taxon>
        <taxon>Fungi</taxon>
        <taxon>Dikarya</taxon>
        <taxon>Ascomycota</taxon>
        <taxon>Pezizomycotina</taxon>
        <taxon>Dothideomycetes</taxon>
        <taxon>Pleosporomycetidae</taxon>
        <taxon>Pleosporales</taxon>
        <taxon>Tetraplosphaeriaceae</taxon>
        <taxon>Polyplosphaeria</taxon>
    </lineage>
</organism>
<comment type="caution">
    <text evidence="2">The sequence shown here is derived from an EMBL/GenBank/DDBJ whole genome shotgun (WGS) entry which is preliminary data.</text>
</comment>
<name>A0A9P4V7L4_9PLEO</name>
<dbReference type="EMBL" id="ML996104">
    <property type="protein sequence ID" value="KAF2739423.1"/>
    <property type="molecule type" value="Genomic_DNA"/>
</dbReference>
<dbReference type="OrthoDB" id="3539798at2759"/>
<feature type="chain" id="PRO_5040142841" description="AA1-like domain-containing protein" evidence="1">
    <location>
        <begin position="19"/>
        <end position="171"/>
    </location>
</feature>
<dbReference type="Proteomes" id="UP000799444">
    <property type="component" value="Unassembled WGS sequence"/>
</dbReference>
<dbReference type="AlphaFoldDB" id="A0A9P4V7L4"/>
<sequence>MFSTLLPLLLSLPTPSTSSCIPPPFAVQNIVYNSSIVYGSPSFRRFASATLSFDYETPMLRAMPHPCSVTDSGQSSDGAFFAFPRDFSCDKGVDWRWERYETKSIFVNGTFECEGKQYLAQGQAELKLDCKTVDYVNPNWTNVGGETYSSSTTTCKPIDPIMITPTISVVG</sequence>
<protein>
    <recommendedName>
        <fullName evidence="4">AA1-like domain-containing protein</fullName>
    </recommendedName>
</protein>
<keyword evidence="3" id="KW-1185">Reference proteome</keyword>
<accession>A0A9P4V7L4</accession>
<evidence type="ECO:0000313" key="3">
    <source>
        <dbReference type="Proteomes" id="UP000799444"/>
    </source>
</evidence>